<feature type="domain" description="SusD-like N-terminal" evidence="7">
    <location>
        <begin position="23"/>
        <end position="222"/>
    </location>
</feature>
<dbReference type="SUPFAM" id="SSF48452">
    <property type="entry name" value="TPR-like"/>
    <property type="match status" value="1"/>
</dbReference>
<keyword evidence="3" id="KW-0732">Signal</keyword>
<dbReference type="RefSeq" id="WP_375557508.1">
    <property type="nucleotide sequence ID" value="NZ_JBBVGT010000002.1"/>
</dbReference>
<dbReference type="Pfam" id="PF14322">
    <property type="entry name" value="SusD-like_3"/>
    <property type="match status" value="1"/>
</dbReference>
<evidence type="ECO:0000256" key="4">
    <source>
        <dbReference type="ARBA" id="ARBA00023136"/>
    </source>
</evidence>
<comment type="subcellular location">
    <subcellularLocation>
        <location evidence="1">Cell outer membrane</location>
    </subcellularLocation>
</comment>
<evidence type="ECO:0000259" key="7">
    <source>
        <dbReference type="Pfam" id="PF14322"/>
    </source>
</evidence>
<evidence type="ECO:0000256" key="1">
    <source>
        <dbReference type="ARBA" id="ARBA00004442"/>
    </source>
</evidence>
<name>A0ABV5CET9_9SPHI</name>
<dbReference type="EMBL" id="JBBVGT010000002">
    <property type="protein sequence ID" value="MFB5945979.1"/>
    <property type="molecule type" value="Genomic_DNA"/>
</dbReference>
<dbReference type="Gene3D" id="1.25.40.390">
    <property type="match status" value="1"/>
</dbReference>
<gene>
    <name evidence="8" type="ORF">WKR92_09050</name>
</gene>
<dbReference type="Proteomes" id="UP001580928">
    <property type="component" value="Unassembled WGS sequence"/>
</dbReference>
<feature type="domain" description="RagB/SusD" evidence="6">
    <location>
        <begin position="338"/>
        <end position="505"/>
    </location>
</feature>
<evidence type="ECO:0000313" key="9">
    <source>
        <dbReference type="Proteomes" id="UP001580928"/>
    </source>
</evidence>
<dbReference type="InterPro" id="IPR012944">
    <property type="entry name" value="SusD_RagB_dom"/>
</dbReference>
<dbReference type="InterPro" id="IPR033985">
    <property type="entry name" value="SusD-like_N"/>
</dbReference>
<comment type="similarity">
    <text evidence="2">Belongs to the SusD family.</text>
</comment>
<keyword evidence="5" id="KW-0998">Cell outer membrane</keyword>
<keyword evidence="9" id="KW-1185">Reference proteome</keyword>
<dbReference type="InterPro" id="IPR011990">
    <property type="entry name" value="TPR-like_helical_dom_sf"/>
</dbReference>
<reference evidence="8 9" key="1">
    <citation type="submission" date="2024-04" db="EMBL/GenBank/DDBJ databases">
        <title>Albibacterium profundi sp. nov., isolated from sediment of the Challenger Deep of Mariana Trench.</title>
        <authorList>
            <person name="Wang Y."/>
        </authorList>
    </citation>
    <scope>NUCLEOTIDE SEQUENCE [LARGE SCALE GENOMIC DNA]</scope>
    <source>
        <strain evidence="8 9">RHL897</strain>
    </source>
</reference>
<evidence type="ECO:0000256" key="2">
    <source>
        <dbReference type="ARBA" id="ARBA00006275"/>
    </source>
</evidence>
<sequence>MNRIIKYITISFLSISMVSCDSFLNVDVPDNLIHEEFWSNKDQVDAALNGLYTSLHNNLERFHAWGDVRSSLYKPGSNFSSSYRQFLSHDIYPENHLVSWSPVYISITWINSFLKNAPSTLERDDTFKDSDLQIMMGEARALRALNYFYLVRAFKEVPIVDTPYESDTQEINTAASSEEDVLDFIEADLAVALEKTAESFDNVNLQYGRFTKNAVRALWADVKLWRNQYQEVLDLTERLDQQYKNSMVAPLDWFTIFNPGNSSESIFEYQYVQTGLGSPLYNWFSQGQRGDARFLANITNISVNAGELLYPPIDDKHFSADTIRLKNFSAFMLDPRFETSNGTGYEVYKFTGQTAYQLSYRPAGSRNANYIFYRYREILFMQAEALAMLGRYSEAESRINIIREHTDLPQIEAGGLSDGVDFMNFLLMEREFELGFEGKEWFAAVRVSRRSGYENILIEKASNNSALGDSYQVIRARLLEPEAWFLPYHETEIETNQMLEQKDYYKNK</sequence>
<evidence type="ECO:0000313" key="8">
    <source>
        <dbReference type="EMBL" id="MFB5945979.1"/>
    </source>
</evidence>
<evidence type="ECO:0000256" key="5">
    <source>
        <dbReference type="ARBA" id="ARBA00023237"/>
    </source>
</evidence>
<evidence type="ECO:0000259" key="6">
    <source>
        <dbReference type="Pfam" id="PF07980"/>
    </source>
</evidence>
<keyword evidence="4" id="KW-0472">Membrane</keyword>
<comment type="caution">
    <text evidence="8">The sequence shown here is derived from an EMBL/GenBank/DDBJ whole genome shotgun (WGS) entry which is preliminary data.</text>
</comment>
<evidence type="ECO:0000256" key="3">
    <source>
        <dbReference type="ARBA" id="ARBA00022729"/>
    </source>
</evidence>
<dbReference type="Pfam" id="PF07980">
    <property type="entry name" value="SusD_RagB"/>
    <property type="match status" value="1"/>
</dbReference>
<accession>A0ABV5CET9</accession>
<dbReference type="PROSITE" id="PS51257">
    <property type="entry name" value="PROKAR_LIPOPROTEIN"/>
    <property type="match status" value="1"/>
</dbReference>
<proteinExistence type="inferred from homology"/>
<protein>
    <submittedName>
        <fullName evidence="8">RagB/SusD family nutrient uptake outer membrane protein</fullName>
    </submittedName>
</protein>
<organism evidence="8 9">
    <name type="scientific">Albibacterium profundi</name>
    <dbReference type="NCBI Taxonomy" id="3134906"/>
    <lineage>
        <taxon>Bacteria</taxon>
        <taxon>Pseudomonadati</taxon>
        <taxon>Bacteroidota</taxon>
        <taxon>Sphingobacteriia</taxon>
        <taxon>Sphingobacteriales</taxon>
        <taxon>Sphingobacteriaceae</taxon>
        <taxon>Albibacterium</taxon>
    </lineage>
</organism>